<dbReference type="InterPro" id="IPR004995">
    <property type="entry name" value="Spore_Ger"/>
</dbReference>
<evidence type="ECO:0000313" key="5">
    <source>
        <dbReference type="Proteomes" id="UP000466848"/>
    </source>
</evidence>
<name>A0A858BUC6_9FIRM</name>
<keyword evidence="3" id="KW-0812">Transmembrane</keyword>
<reference evidence="4 5" key="1">
    <citation type="submission" date="2020-02" db="EMBL/GenBank/DDBJ databases">
        <authorList>
            <person name="Kim Y.B."/>
            <person name="Roh S.W."/>
        </authorList>
    </citation>
    <scope>NUCLEOTIDE SEQUENCE [LARGE SCALE GENOMIC DNA]</scope>
    <source>
        <strain evidence="4 5">DSM 103574</strain>
    </source>
</reference>
<dbReference type="Pfam" id="PF03323">
    <property type="entry name" value="GerA"/>
    <property type="match status" value="1"/>
</dbReference>
<dbReference type="Proteomes" id="UP000466848">
    <property type="component" value="Chromosome"/>
</dbReference>
<feature type="transmembrane region" description="Helical" evidence="3">
    <location>
        <begin position="438"/>
        <end position="460"/>
    </location>
</feature>
<feature type="transmembrane region" description="Helical" evidence="3">
    <location>
        <begin position="35"/>
        <end position="57"/>
    </location>
</feature>
<organism evidence="4 5">
    <name type="scientific">Aminipila butyrica</name>
    <dbReference type="NCBI Taxonomy" id="433296"/>
    <lineage>
        <taxon>Bacteria</taxon>
        <taxon>Bacillati</taxon>
        <taxon>Bacillota</taxon>
        <taxon>Clostridia</taxon>
        <taxon>Peptostreptococcales</taxon>
        <taxon>Anaerovoracaceae</taxon>
        <taxon>Aminipila</taxon>
    </lineage>
</organism>
<evidence type="ECO:0000256" key="3">
    <source>
        <dbReference type="SAM" id="Phobius"/>
    </source>
</evidence>
<dbReference type="EMBL" id="CP048649">
    <property type="protein sequence ID" value="QIB69641.1"/>
    <property type="molecule type" value="Genomic_DNA"/>
</dbReference>
<feature type="transmembrane region" description="Helical" evidence="3">
    <location>
        <begin position="358"/>
        <end position="375"/>
    </location>
</feature>
<dbReference type="RefSeq" id="WP_163066881.1">
    <property type="nucleotide sequence ID" value="NZ_CP048649.1"/>
</dbReference>
<accession>A0A858BUC6</accession>
<protein>
    <submittedName>
        <fullName evidence="4">Spore germination protein</fullName>
    </submittedName>
</protein>
<feature type="transmembrane region" description="Helical" evidence="3">
    <location>
        <begin position="410"/>
        <end position="432"/>
    </location>
</feature>
<feature type="transmembrane region" description="Helical" evidence="3">
    <location>
        <begin position="291"/>
        <end position="310"/>
    </location>
</feature>
<sequence length="491" mass="53957">MQNNNYWAETLKSALPIGESFDIIVRDLQIGGKKAVMFFVNGLVTGDTMPMVMSYLLKIKPEEMKDPTDASLFLKENLPFLDAQTDSQVESILKFIFSGLIALAVEGFSEVIIIDSRHYPNRGIEEPSKEKSLRGAKDGFTEAFMTNIALIRRRIRDPKLIFTSHTVGTATRTDVSLVYMKGKADEALVKKIADKLNSITIDAVSVGDQTITEHIIQEIGQKSFLGWLNPYPKVRYTQRPDVAAAHLTEGKIAIVVDTSPTVILLPTGIFDFLQDVDDYYFPAITGNYFRLLRAFNFIGIIFITPLYLMFAQAYVPVYDALKFFIPQGDFAISLFWQFILLELAIDGLKLASLNTPDSLGMSLSVIGALILGELAITSGWFIPQTILCMAVVALASFTQPSIELGYGIKFMRIFILIGVQLGAHLGATSFAAGLLGDSSISICAIGGAVVATIIDFISVATTKTLAGTSYLYPLMPFDGNAVKHLFFRTKA</sequence>
<keyword evidence="5" id="KW-1185">Reference proteome</keyword>
<feature type="transmembrane region" description="Helical" evidence="3">
    <location>
        <begin position="381"/>
        <end position="398"/>
    </location>
</feature>
<proteinExistence type="inferred from homology"/>
<dbReference type="GO" id="GO:0016020">
    <property type="term" value="C:membrane"/>
    <property type="evidence" value="ECO:0007669"/>
    <property type="project" value="InterPro"/>
</dbReference>
<dbReference type="PANTHER" id="PTHR22550:SF9">
    <property type="entry name" value="STAGE V SPORULATION PROTEIN AF"/>
    <property type="match status" value="1"/>
</dbReference>
<evidence type="ECO:0000256" key="1">
    <source>
        <dbReference type="ARBA" id="ARBA00005278"/>
    </source>
</evidence>
<gene>
    <name evidence="4" type="ORF">Ami103574_10030</name>
</gene>
<dbReference type="KEGG" id="abut:Ami103574_10030"/>
<comment type="similarity">
    <text evidence="1">Belongs to the GerABKA family.</text>
</comment>
<dbReference type="PANTHER" id="PTHR22550">
    <property type="entry name" value="SPORE GERMINATION PROTEIN"/>
    <property type="match status" value="1"/>
</dbReference>
<dbReference type="InterPro" id="IPR050768">
    <property type="entry name" value="UPF0353/GerABKA_families"/>
</dbReference>
<feature type="transmembrane region" description="Helical" evidence="3">
    <location>
        <begin position="330"/>
        <end position="351"/>
    </location>
</feature>
<dbReference type="PIRSF" id="PIRSF005690">
    <property type="entry name" value="GerBA"/>
    <property type="match status" value="1"/>
</dbReference>
<dbReference type="GO" id="GO:0009847">
    <property type="term" value="P:spore germination"/>
    <property type="evidence" value="ECO:0007669"/>
    <property type="project" value="InterPro"/>
</dbReference>
<keyword evidence="2 3" id="KW-0472">Membrane</keyword>
<evidence type="ECO:0000313" key="4">
    <source>
        <dbReference type="EMBL" id="QIB69641.1"/>
    </source>
</evidence>
<dbReference type="AlphaFoldDB" id="A0A858BUC6"/>
<keyword evidence="3" id="KW-1133">Transmembrane helix</keyword>
<evidence type="ECO:0000256" key="2">
    <source>
        <dbReference type="ARBA" id="ARBA00023136"/>
    </source>
</evidence>